<comment type="similarity">
    <text evidence="1">Belongs to the bacterial solute-binding protein 3 family.</text>
</comment>
<evidence type="ECO:0000313" key="7">
    <source>
        <dbReference type="EMBL" id="SGZ01149.1"/>
    </source>
</evidence>
<dbReference type="SMART" id="SM00079">
    <property type="entry name" value="PBPe"/>
    <property type="match status" value="1"/>
</dbReference>
<evidence type="ECO:0000313" key="8">
    <source>
        <dbReference type="Proteomes" id="UP000182660"/>
    </source>
</evidence>
<dbReference type="InterPro" id="IPR001320">
    <property type="entry name" value="Iontro_rcpt_C"/>
</dbReference>
<feature type="chain" id="PRO_5013244766" evidence="3">
    <location>
        <begin position="23"/>
        <end position="250"/>
    </location>
</feature>
<evidence type="ECO:0000259" key="5">
    <source>
        <dbReference type="SMART" id="SM00079"/>
    </source>
</evidence>
<accession>A0A1L0DRA4</accession>
<dbReference type="InterPro" id="IPR001638">
    <property type="entry name" value="Solute-binding_3/MltF_N"/>
</dbReference>
<dbReference type="EMBL" id="FPLD01000065">
    <property type="protein sequence ID" value="SGZ01149.1"/>
    <property type="molecule type" value="Genomic_DNA"/>
</dbReference>
<evidence type="ECO:0000259" key="4">
    <source>
        <dbReference type="SMART" id="SM00062"/>
    </source>
</evidence>
<evidence type="ECO:0000256" key="3">
    <source>
        <dbReference type="SAM" id="SignalP"/>
    </source>
</evidence>
<dbReference type="SMART" id="SM00062">
    <property type="entry name" value="PBPb"/>
    <property type="match status" value="1"/>
</dbReference>
<gene>
    <name evidence="6" type="ORF">MT2528_2196</name>
    <name evidence="7" type="ORF">NVI5450_2396</name>
</gene>
<dbReference type="Pfam" id="PF00497">
    <property type="entry name" value="SBP_bac_3"/>
    <property type="match status" value="1"/>
</dbReference>
<evidence type="ECO:0000313" key="6">
    <source>
        <dbReference type="EMBL" id="SGY91571.1"/>
    </source>
</evidence>
<protein>
    <submittedName>
        <fullName evidence="7">Arginine-binding periplasmic protein 1</fullName>
    </submittedName>
</protein>
<dbReference type="PANTHER" id="PTHR35936">
    <property type="entry name" value="MEMBRANE-BOUND LYTIC MUREIN TRANSGLYCOSYLASE F"/>
    <property type="match status" value="1"/>
</dbReference>
<dbReference type="EMBL" id="FPLJ01000052">
    <property type="protein sequence ID" value="SGY91571.1"/>
    <property type="molecule type" value="Genomic_DNA"/>
</dbReference>
<dbReference type="Proteomes" id="UP000183794">
    <property type="component" value="Unassembled WGS sequence"/>
</dbReference>
<name>A0A1L0DRA4_9GAMM</name>
<sequence length="250" mass="27516">MIQMKKLLTALILTSAAAQVTAAEQIKFVTEATYPPFEMMDENNEFQGFDIDIARAVCTELKAECSFANQSFDSLIPSLKFRRYDAAIAAMDVTPARQKQVDFSDIYYENSAVLVAEKGKYNVVADLAGKAVGVQNGTSHQAYMTDTYADEKVLLLNFPSYQKAFLDLKNGRINGVFSDSAVAHDWLTKHSGGNYETVGKAVTDAKYFGAGFAIAVRKGNTELLAKLNKGLQTIKANGTYDKIYAKYFAK</sequence>
<evidence type="ECO:0000313" key="9">
    <source>
        <dbReference type="Proteomes" id="UP000183794"/>
    </source>
</evidence>
<reference evidence="6 8" key="1">
    <citation type="submission" date="2016-11" db="EMBL/GenBank/DDBJ databases">
        <authorList>
            <person name="Klemetsen T."/>
        </authorList>
    </citation>
    <scope>NUCLEOTIDE SEQUENCE [LARGE SCALE GENOMIC DNA]</scope>
    <source>
        <strain evidence="6">MT 2528</strain>
    </source>
</reference>
<keyword evidence="2 3" id="KW-0732">Signal</keyword>
<proteinExistence type="inferred from homology"/>
<keyword evidence="8" id="KW-1185">Reference proteome</keyword>
<feature type="signal peptide" evidence="3">
    <location>
        <begin position="1"/>
        <end position="22"/>
    </location>
</feature>
<feature type="domain" description="Ionotropic glutamate receptor C-terminal" evidence="5">
    <location>
        <begin position="25"/>
        <end position="250"/>
    </location>
</feature>
<dbReference type="SUPFAM" id="SSF53850">
    <property type="entry name" value="Periplasmic binding protein-like II"/>
    <property type="match status" value="1"/>
</dbReference>
<evidence type="ECO:0000256" key="2">
    <source>
        <dbReference type="ARBA" id="ARBA00022729"/>
    </source>
</evidence>
<dbReference type="GO" id="GO:0015276">
    <property type="term" value="F:ligand-gated monoatomic ion channel activity"/>
    <property type="evidence" value="ECO:0007669"/>
    <property type="project" value="InterPro"/>
</dbReference>
<reference evidence="7 9" key="2">
    <citation type="submission" date="2016-11" db="EMBL/GenBank/DDBJ databases">
        <authorList>
            <person name="Jaros S."/>
            <person name="Januszkiewicz K."/>
            <person name="Wedrychowicz H."/>
        </authorList>
    </citation>
    <scope>NUCLEOTIDE SEQUENCE [LARGE SCALE GENOMIC DNA]</scope>
    <source>
        <strain evidence="7">NVI 5450</strain>
    </source>
</reference>
<organism evidence="7 9">
    <name type="scientific">Moritella viscosa</name>
    <dbReference type="NCBI Taxonomy" id="80854"/>
    <lineage>
        <taxon>Bacteria</taxon>
        <taxon>Pseudomonadati</taxon>
        <taxon>Pseudomonadota</taxon>
        <taxon>Gammaproteobacteria</taxon>
        <taxon>Alteromonadales</taxon>
        <taxon>Moritellaceae</taxon>
        <taxon>Moritella</taxon>
    </lineage>
</organism>
<dbReference type="AlphaFoldDB" id="A0A1L0DRA4"/>
<evidence type="ECO:0000256" key="1">
    <source>
        <dbReference type="ARBA" id="ARBA00010333"/>
    </source>
</evidence>
<dbReference type="GO" id="GO:0016020">
    <property type="term" value="C:membrane"/>
    <property type="evidence" value="ECO:0007669"/>
    <property type="project" value="InterPro"/>
</dbReference>
<dbReference type="Gene3D" id="3.40.190.10">
    <property type="entry name" value="Periplasmic binding protein-like II"/>
    <property type="match status" value="2"/>
</dbReference>
<dbReference type="Proteomes" id="UP000182660">
    <property type="component" value="Unassembled WGS sequence"/>
</dbReference>
<feature type="domain" description="Solute-binding protein family 3/N-terminal" evidence="4">
    <location>
        <begin position="25"/>
        <end position="250"/>
    </location>
</feature>
<dbReference type="PANTHER" id="PTHR35936:SF20">
    <property type="entry name" value="ABC TRANSPORTER ARGININE-BINDING PROTEIN 2-RELATED"/>
    <property type="match status" value="1"/>
</dbReference>